<organism evidence="2 3">
    <name type="scientific">Plantibacter flavus</name>
    <dbReference type="NCBI Taxonomy" id="150123"/>
    <lineage>
        <taxon>Bacteria</taxon>
        <taxon>Bacillati</taxon>
        <taxon>Actinomycetota</taxon>
        <taxon>Actinomycetes</taxon>
        <taxon>Micrococcales</taxon>
        <taxon>Microbacteriaceae</taxon>
        <taxon>Plantibacter</taxon>
    </lineage>
</organism>
<comment type="caution">
    <text evidence="2">The sequence shown here is derived from an EMBL/GenBank/DDBJ whole genome shotgun (WGS) entry which is preliminary data.</text>
</comment>
<accession>A0A3N2C5V5</accession>
<dbReference type="AlphaFoldDB" id="A0A3N2C5V5"/>
<evidence type="ECO:0000259" key="1">
    <source>
        <dbReference type="Pfam" id="PF06114"/>
    </source>
</evidence>
<dbReference type="Proteomes" id="UP000266915">
    <property type="component" value="Unassembled WGS sequence"/>
</dbReference>
<reference evidence="2 3" key="1">
    <citation type="submission" date="2018-11" db="EMBL/GenBank/DDBJ databases">
        <title>Sequencing the genomes of 1000 actinobacteria strains.</title>
        <authorList>
            <person name="Klenk H.-P."/>
        </authorList>
    </citation>
    <scope>NUCLEOTIDE SEQUENCE [LARGE SCALE GENOMIC DNA]</scope>
    <source>
        <strain evidence="2 3">DSM 14012</strain>
    </source>
</reference>
<dbReference type="RefSeq" id="WP_159453423.1">
    <property type="nucleotide sequence ID" value="NZ_FXAP01000004.1"/>
</dbReference>
<protein>
    <submittedName>
        <fullName evidence="2">Uncharacterized protein DUF955</fullName>
    </submittedName>
</protein>
<dbReference type="Gene3D" id="1.10.10.2910">
    <property type="match status" value="1"/>
</dbReference>
<evidence type="ECO:0000313" key="2">
    <source>
        <dbReference type="EMBL" id="ROR82885.1"/>
    </source>
</evidence>
<dbReference type="Pfam" id="PF06114">
    <property type="entry name" value="Peptidase_M78"/>
    <property type="match status" value="1"/>
</dbReference>
<keyword evidence="3" id="KW-1185">Reference proteome</keyword>
<sequence length="142" mass="16210">MENWSNPSRKPRERGRAYDPYAHAEELGLAVIFRPLRVSHERWLPSAHTIVIQESLRSVHRRNALAHGIAHCVLGHEDDRPKHEVQADRFAASNLIDLDEFRAIARWAPDLEHLVAELGVTKRLARAFVAQHEDLAQHADLA</sequence>
<evidence type="ECO:0000313" key="3">
    <source>
        <dbReference type="Proteomes" id="UP000266915"/>
    </source>
</evidence>
<dbReference type="EMBL" id="RKHL01000001">
    <property type="protein sequence ID" value="ROR82885.1"/>
    <property type="molecule type" value="Genomic_DNA"/>
</dbReference>
<proteinExistence type="predicted"/>
<name>A0A3N2C5V5_9MICO</name>
<feature type="domain" description="IrrE N-terminal-like" evidence="1">
    <location>
        <begin position="24"/>
        <end position="124"/>
    </location>
</feature>
<dbReference type="InterPro" id="IPR010359">
    <property type="entry name" value="IrrE_HExxH"/>
</dbReference>
<gene>
    <name evidence="2" type="ORF">EDD42_2982</name>
</gene>